<keyword evidence="6 9" id="KW-0378">Hydrolase</keyword>
<evidence type="ECO:0000256" key="11">
    <source>
        <dbReference type="RuleBase" id="RU004181"/>
    </source>
</evidence>
<dbReference type="PANTHER" id="PTHR33695:SF1">
    <property type="entry name" value="LIPOPROTEIN SIGNAL PEPTIDASE"/>
    <property type="match status" value="1"/>
</dbReference>
<evidence type="ECO:0000256" key="4">
    <source>
        <dbReference type="ARBA" id="ARBA00022692"/>
    </source>
</evidence>
<feature type="transmembrane region" description="Helical" evidence="9">
    <location>
        <begin position="98"/>
        <end position="118"/>
    </location>
</feature>
<feature type="transmembrane region" description="Helical" evidence="9">
    <location>
        <begin position="69"/>
        <end position="86"/>
    </location>
</feature>
<evidence type="ECO:0000256" key="3">
    <source>
        <dbReference type="ARBA" id="ARBA00022670"/>
    </source>
</evidence>
<protein>
    <recommendedName>
        <fullName evidence="9">Lipoprotein signal peptidase</fullName>
        <ecNumber evidence="9">3.4.23.36</ecNumber>
    </recommendedName>
    <alternativeName>
        <fullName evidence="9">Prolipoprotein signal peptidase</fullName>
    </alternativeName>
    <alternativeName>
        <fullName evidence="9">Signal peptidase II</fullName>
        <shortName evidence="9">SPase II</shortName>
    </alternativeName>
</protein>
<evidence type="ECO:0000256" key="2">
    <source>
        <dbReference type="ARBA" id="ARBA00022475"/>
    </source>
</evidence>
<dbReference type="Pfam" id="PF01252">
    <property type="entry name" value="Peptidase_A8"/>
    <property type="match status" value="1"/>
</dbReference>
<evidence type="ECO:0000256" key="8">
    <source>
        <dbReference type="ARBA" id="ARBA00023136"/>
    </source>
</evidence>
<feature type="transmembrane region" description="Helical" evidence="9">
    <location>
        <begin position="12"/>
        <end position="32"/>
    </location>
</feature>
<dbReference type="EC" id="3.4.23.36" evidence="9"/>
<evidence type="ECO:0000256" key="7">
    <source>
        <dbReference type="ARBA" id="ARBA00022989"/>
    </source>
</evidence>
<evidence type="ECO:0000256" key="9">
    <source>
        <dbReference type="HAMAP-Rule" id="MF_00161"/>
    </source>
</evidence>
<keyword evidence="4 9" id="KW-0812">Transmembrane</keyword>
<dbReference type="PRINTS" id="PR00781">
    <property type="entry name" value="LIPOSIGPTASE"/>
</dbReference>
<keyword evidence="2 9" id="KW-1003">Cell membrane</keyword>
<dbReference type="HAMAP" id="MF_00161">
    <property type="entry name" value="LspA"/>
    <property type="match status" value="1"/>
</dbReference>
<evidence type="ECO:0000256" key="6">
    <source>
        <dbReference type="ARBA" id="ARBA00022801"/>
    </source>
</evidence>
<keyword evidence="7 9" id="KW-1133">Transmembrane helix</keyword>
<feature type="transmembrane region" description="Helical" evidence="9">
    <location>
        <begin position="130"/>
        <end position="150"/>
    </location>
</feature>
<accession>A0A7H1AZH1</accession>
<name>A0A7H1AZH1_9GAMM</name>
<feature type="active site" evidence="9">
    <location>
        <position position="139"/>
    </location>
</feature>
<dbReference type="AlphaFoldDB" id="A0A7H1AZH1"/>
<dbReference type="NCBIfam" id="TIGR00077">
    <property type="entry name" value="lspA"/>
    <property type="match status" value="1"/>
</dbReference>
<reference evidence="12 13" key="1">
    <citation type="submission" date="2020-09" db="EMBL/GenBank/DDBJ databases">
        <title>Genome sequence of the banana aphid, Pentalonia nigronervosa Coquerel (Hemiptera: Aphididae) and its symbionts.</title>
        <authorList>
            <person name="Mathers T.C."/>
            <person name="Mugford S.T."/>
            <person name="Hogenhout S.A."/>
            <person name="Tripathi L."/>
        </authorList>
    </citation>
    <scope>NUCLEOTIDE SEQUENCE [LARGE SCALE GENOMIC DNA]</scope>
    <source>
        <strain evidence="12">Ba4</strain>
    </source>
</reference>
<keyword evidence="5 9" id="KW-0064">Aspartyl protease</keyword>
<dbReference type="EMBL" id="CP061275">
    <property type="protein sequence ID" value="QNS01876.1"/>
    <property type="molecule type" value="Genomic_DNA"/>
</dbReference>
<gene>
    <name evidence="9 12" type="primary">lspA</name>
    <name evidence="12" type="ORF">ICW73_00075</name>
</gene>
<feature type="active site" evidence="9">
    <location>
        <position position="121"/>
    </location>
</feature>
<dbReference type="UniPathway" id="UPA00665"/>
<dbReference type="InterPro" id="IPR001872">
    <property type="entry name" value="Peptidase_A8"/>
</dbReference>
<proteinExistence type="inferred from homology"/>
<comment type="catalytic activity">
    <reaction evidence="9 10">
        <text>Release of signal peptides from bacterial membrane prolipoproteins. Hydrolyzes -Xaa-Yaa-Zaa-|-(S,diacylglyceryl)Cys-, in which Xaa is hydrophobic (preferably Leu), and Yaa (Ala or Ser) and Zaa (Gly or Ala) have small, neutral side chains.</text>
        <dbReference type="EC" id="3.4.23.36"/>
    </reaction>
</comment>
<dbReference type="PROSITE" id="PS00855">
    <property type="entry name" value="SPASE_II"/>
    <property type="match status" value="1"/>
</dbReference>
<evidence type="ECO:0000256" key="5">
    <source>
        <dbReference type="ARBA" id="ARBA00022750"/>
    </source>
</evidence>
<keyword evidence="3 9" id="KW-0645">Protease</keyword>
<dbReference type="GO" id="GO:0005886">
    <property type="term" value="C:plasma membrane"/>
    <property type="evidence" value="ECO:0007669"/>
    <property type="project" value="UniProtKB-SubCell"/>
</dbReference>
<comment type="pathway">
    <text evidence="9">Protein modification; lipoprotein biosynthesis (signal peptide cleavage).</text>
</comment>
<dbReference type="GO" id="GO:0004190">
    <property type="term" value="F:aspartic-type endopeptidase activity"/>
    <property type="evidence" value="ECO:0007669"/>
    <property type="project" value="UniProtKB-UniRule"/>
</dbReference>
<evidence type="ECO:0000313" key="12">
    <source>
        <dbReference type="EMBL" id="QNS01876.1"/>
    </source>
</evidence>
<dbReference type="GO" id="GO:0006508">
    <property type="term" value="P:proteolysis"/>
    <property type="evidence" value="ECO:0007669"/>
    <property type="project" value="UniProtKB-KW"/>
</dbReference>
<organism evidence="12 13">
    <name type="scientific">Buchnera aphidicola</name>
    <name type="common">Pentalonia nigronervosa</name>
    <dbReference type="NCBI Taxonomy" id="1309793"/>
    <lineage>
        <taxon>Bacteria</taxon>
        <taxon>Pseudomonadati</taxon>
        <taxon>Pseudomonadota</taxon>
        <taxon>Gammaproteobacteria</taxon>
        <taxon>Enterobacterales</taxon>
        <taxon>Erwiniaceae</taxon>
        <taxon>Buchnera</taxon>
    </lineage>
</organism>
<keyword evidence="8 9" id="KW-0472">Membrane</keyword>
<evidence type="ECO:0000256" key="10">
    <source>
        <dbReference type="RuleBase" id="RU000594"/>
    </source>
</evidence>
<comment type="similarity">
    <text evidence="1 9 11">Belongs to the peptidase A8 family.</text>
</comment>
<comment type="subcellular location">
    <subcellularLocation>
        <location evidence="9">Cell membrane</location>
        <topology evidence="9">Multi-pass membrane protein</topology>
    </subcellularLocation>
</comment>
<evidence type="ECO:0000256" key="1">
    <source>
        <dbReference type="ARBA" id="ARBA00006139"/>
    </source>
</evidence>
<comment type="function">
    <text evidence="9 10">This protein specifically catalyzes the removal of signal peptides from prolipoproteins.</text>
</comment>
<dbReference type="PANTHER" id="PTHR33695">
    <property type="entry name" value="LIPOPROTEIN SIGNAL PEPTIDASE"/>
    <property type="match status" value="1"/>
</dbReference>
<evidence type="ECO:0000313" key="13">
    <source>
        <dbReference type="Proteomes" id="UP000516346"/>
    </source>
</evidence>
<dbReference type="Proteomes" id="UP000516346">
    <property type="component" value="Chromosome"/>
</dbReference>
<sequence length="158" mass="18689">MKNKNFKKIKFWILMHLTACIISIDIFSKFWIVNNIKIHETHKICTILNLFHVHNYGAAFSFLSTQTGWQRWFLCIVSSFIILIFIKKSIQSSKINVFYYLIISGAIGNLIDRIFHGFVIDFIDFHLNNWHFFTFNIADASIFIGVCMMIKQHFNQKT</sequence>